<dbReference type="Proteomes" id="UP000681967">
    <property type="component" value="Unassembled WGS sequence"/>
</dbReference>
<dbReference type="Proteomes" id="UP000681720">
    <property type="component" value="Unassembled WGS sequence"/>
</dbReference>
<sequence length="62" mass="7015">MHCYNINLNRTKDGIASLALNERSVYQPRTLHGQNNGRYAYLPIFPTKCFGPNDHLLLASVP</sequence>
<evidence type="ECO:0000313" key="3">
    <source>
        <dbReference type="Proteomes" id="UP000681720"/>
    </source>
</evidence>
<protein>
    <submittedName>
        <fullName evidence="1">Uncharacterized protein</fullName>
    </submittedName>
</protein>
<accession>A0A8S3D1W4</accession>
<dbReference type="AlphaFoldDB" id="A0A8S3D1W4"/>
<proteinExistence type="predicted"/>
<gene>
    <name evidence="2" type="ORF">BYL167_LOCUS78058</name>
    <name evidence="1" type="ORF">GIL414_LOCUS55454</name>
</gene>
<reference evidence="1" key="1">
    <citation type="submission" date="2021-02" db="EMBL/GenBank/DDBJ databases">
        <authorList>
            <person name="Nowell W R."/>
        </authorList>
    </citation>
    <scope>NUCLEOTIDE SEQUENCE</scope>
</reference>
<comment type="caution">
    <text evidence="1">The sequence shown here is derived from an EMBL/GenBank/DDBJ whole genome shotgun (WGS) entry which is preliminary data.</text>
</comment>
<dbReference type="EMBL" id="CAJOBH010285902">
    <property type="protein sequence ID" value="CAF5175112.1"/>
    <property type="molecule type" value="Genomic_DNA"/>
</dbReference>
<dbReference type="EMBL" id="CAJOBJ010196922">
    <property type="protein sequence ID" value="CAF4971643.1"/>
    <property type="molecule type" value="Genomic_DNA"/>
</dbReference>
<evidence type="ECO:0000313" key="1">
    <source>
        <dbReference type="EMBL" id="CAF4971643.1"/>
    </source>
</evidence>
<organism evidence="1 3">
    <name type="scientific">Rotaria magnacalcarata</name>
    <dbReference type="NCBI Taxonomy" id="392030"/>
    <lineage>
        <taxon>Eukaryota</taxon>
        <taxon>Metazoa</taxon>
        <taxon>Spiralia</taxon>
        <taxon>Gnathifera</taxon>
        <taxon>Rotifera</taxon>
        <taxon>Eurotatoria</taxon>
        <taxon>Bdelloidea</taxon>
        <taxon>Philodinida</taxon>
        <taxon>Philodinidae</taxon>
        <taxon>Rotaria</taxon>
    </lineage>
</organism>
<feature type="non-terminal residue" evidence="1">
    <location>
        <position position="62"/>
    </location>
</feature>
<name>A0A8S3D1W4_9BILA</name>
<evidence type="ECO:0000313" key="2">
    <source>
        <dbReference type="EMBL" id="CAF5175112.1"/>
    </source>
</evidence>